<gene>
    <name evidence="4" type="ORF">AAHA92_25706</name>
</gene>
<dbReference type="AlphaFoldDB" id="A0ABD1GE56"/>
<dbReference type="Proteomes" id="UP001567538">
    <property type="component" value="Unassembled WGS sequence"/>
</dbReference>
<evidence type="ECO:0000313" key="5">
    <source>
        <dbReference type="Proteomes" id="UP001567538"/>
    </source>
</evidence>
<accession>A0ABD1GE56</accession>
<organism evidence="4 5">
    <name type="scientific">Salvia divinorum</name>
    <name type="common">Maria pastora</name>
    <name type="synonym">Diviner's sage</name>
    <dbReference type="NCBI Taxonomy" id="28513"/>
    <lineage>
        <taxon>Eukaryota</taxon>
        <taxon>Viridiplantae</taxon>
        <taxon>Streptophyta</taxon>
        <taxon>Embryophyta</taxon>
        <taxon>Tracheophyta</taxon>
        <taxon>Spermatophyta</taxon>
        <taxon>Magnoliopsida</taxon>
        <taxon>eudicotyledons</taxon>
        <taxon>Gunneridae</taxon>
        <taxon>Pentapetalae</taxon>
        <taxon>asterids</taxon>
        <taxon>lamiids</taxon>
        <taxon>Lamiales</taxon>
        <taxon>Lamiaceae</taxon>
        <taxon>Nepetoideae</taxon>
        <taxon>Mentheae</taxon>
        <taxon>Salviinae</taxon>
        <taxon>Salvia</taxon>
        <taxon>Salvia subgen. Calosphace</taxon>
    </lineage>
</organism>
<proteinExistence type="inferred from homology"/>
<evidence type="ECO:0000256" key="1">
    <source>
        <dbReference type="ARBA" id="ARBA00007626"/>
    </source>
</evidence>
<dbReference type="PANTHER" id="PTHR47936:SF1">
    <property type="entry name" value="PENTATRICOPEPTIDE REPEAT-CONTAINING PROTEIN GUN1, CHLOROPLASTIC"/>
    <property type="match status" value="1"/>
</dbReference>
<dbReference type="PANTHER" id="PTHR47936">
    <property type="entry name" value="PPR_LONG DOMAIN-CONTAINING PROTEIN"/>
    <property type="match status" value="1"/>
</dbReference>
<evidence type="ECO:0000256" key="3">
    <source>
        <dbReference type="PROSITE-ProRule" id="PRU00708"/>
    </source>
</evidence>
<comment type="similarity">
    <text evidence="1">Belongs to the PPR family. P subfamily.</text>
</comment>
<dbReference type="Gene3D" id="1.25.40.10">
    <property type="entry name" value="Tetratricopeptide repeat domain"/>
    <property type="match status" value="1"/>
</dbReference>
<dbReference type="PROSITE" id="PS51375">
    <property type="entry name" value="PPR"/>
    <property type="match status" value="2"/>
</dbReference>
<feature type="repeat" description="PPR" evidence="3">
    <location>
        <begin position="9"/>
        <end position="43"/>
    </location>
</feature>
<sequence length="167" mass="19158">MGQTSYPPDIVTYNCFLKVLCDNRNSEEALCLYQKMNEVGCSPSVQTYNMLIVMFFKIGEPDGAFEAWREMERRGCARDTDTYCVVIEGLFGCNSTKDAISLLEQVLNTGRKLPFKKFDAFLKELSAVGDLRAIDRLSEQMRKFYNPAMARCFAVNQKRRSMNLRGR</sequence>
<keyword evidence="2" id="KW-0677">Repeat</keyword>
<evidence type="ECO:0000313" key="4">
    <source>
        <dbReference type="EMBL" id="KAL1541494.1"/>
    </source>
</evidence>
<dbReference type="Pfam" id="PF13041">
    <property type="entry name" value="PPR_2"/>
    <property type="match status" value="1"/>
</dbReference>
<reference evidence="4 5" key="1">
    <citation type="submission" date="2024-06" db="EMBL/GenBank/DDBJ databases">
        <title>A chromosome level genome sequence of Diviner's sage (Salvia divinorum).</title>
        <authorList>
            <person name="Ford S.A."/>
            <person name="Ro D.-K."/>
            <person name="Ness R.W."/>
            <person name="Phillips M.A."/>
        </authorList>
    </citation>
    <scope>NUCLEOTIDE SEQUENCE [LARGE SCALE GENOMIC DNA]</scope>
    <source>
        <strain evidence="4">SAF-2024a</strain>
        <tissue evidence="4">Leaf</tissue>
    </source>
</reference>
<keyword evidence="5" id="KW-1185">Reference proteome</keyword>
<evidence type="ECO:0000256" key="2">
    <source>
        <dbReference type="ARBA" id="ARBA00022737"/>
    </source>
</evidence>
<dbReference type="InterPro" id="IPR011990">
    <property type="entry name" value="TPR-like_helical_dom_sf"/>
</dbReference>
<feature type="repeat" description="PPR" evidence="3">
    <location>
        <begin position="44"/>
        <end position="78"/>
    </location>
</feature>
<dbReference type="InterPro" id="IPR002885">
    <property type="entry name" value="PPR_rpt"/>
</dbReference>
<comment type="caution">
    <text evidence="4">The sequence shown here is derived from an EMBL/GenBank/DDBJ whole genome shotgun (WGS) entry which is preliminary data.</text>
</comment>
<dbReference type="EMBL" id="JBEAFC010000009">
    <property type="protein sequence ID" value="KAL1541494.1"/>
    <property type="molecule type" value="Genomic_DNA"/>
</dbReference>
<dbReference type="NCBIfam" id="TIGR00756">
    <property type="entry name" value="PPR"/>
    <property type="match status" value="2"/>
</dbReference>
<protein>
    <submittedName>
        <fullName evidence="4">Pentatricopeptide repeat-containing protein, mitochondrial</fullName>
    </submittedName>
</protein>
<name>A0ABD1GE56_SALDI</name>